<dbReference type="Proteomes" id="UP000479710">
    <property type="component" value="Unassembled WGS sequence"/>
</dbReference>
<evidence type="ECO:0000256" key="2">
    <source>
        <dbReference type="SAM" id="Phobius"/>
    </source>
</evidence>
<feature type="region of interest" description="Disordered" evidence="1">
    <location>
        <begin position="104"/>
        <end position="134"/>
    </location>
</feature>
<organism evidence="3 4">
    <name type="scientific">Oryza meyeriana var. granulata</name>
    <dbReference type="NCBI Taxonomy" id="110450"/>
    <lineage>
        <taxon>Eukaryota</taxon>
        <taxon>Viridiplantae</taxon>
        <taxon>Streptophyta</taxon>
        <taxon>Embryophyta</taxon>
        <taxon>Tracheophyta</taxon>
        <taxon>Spermatophyta</taxon>
        <taxon>Magnoliopsida</taxon>
        <taxon>Liliopsida</taxon>
        <taxon>Poales</taxon>
        <taxon>Poaceae</taxon>
        <taxon>BOP clade</taxon>
        <taxon>Oryzoideae</taxon>
        <taxon>Oryzeae</taxon>
        <taxon>Oryzinae</taxon>
        <taxon>Oryza</taxon>
        <taxon>Oryza meyeriana</taxon>
    </lineage>
</organism>
<proteinExistence type="predicted"/>
<evidence type="ECO:0000313" key="3">
    <source>
        <dbReference type="EMBL" id="KAF0899119.1"/>
    </source>
</evidence>
<keyword evidence="2" id="KW-0812">Transmembrane</keyword>
<name>A0A6G1CG07_9ORYZ</name>
<feature type="transmembrane region" description="Helical" evidence="2">
    <location>
        <begin position="143"/>
        <end position="161"/>
    </location>
</feature>
<accession>A0A6G1CG07</accession>
<protein>
    <submittedName>
        <fullName evidence="3">Uncharacterized protein</fullName>
    </submittedName>
</protein>
<sequence>MADIEAALLPPPSPQERWDSVAATMRGLLAAAADIVVCSFVYALWVNAAANAVAIFSRWACGEDSPAAAVTMRVFMASFLAMGALVPFASPVLMWRLVRPHESREGGGGGGATKAQSPAAVQQRPRRYSTGARRRQEGGIGRVALLFMAFTGWVVVVGVLLRELAPEKGSCQERVGSVLN</sequence>
<gene>
    <name evidence="3" type="ORF">E2562_013354</name>
</gene>
<feature type="transmembrane region" description="Helical" evidence="2">
    <location>
        <begin position="74"/>
        <end position="95"/>
    </location>
</feature>
<evidence type="ECO:0000313" key="4">
    <source>
        <dbReference type="Proteomes" id="UP000479710"/>
    </source>
</evidence>
<keyword evidence="2" id="KW-0472">Membrane</keyword>
<comment type="caution">
    <text evidence="3">The sequence shown here is derived from an EMBL/GenBank/DDBJ whole genome shotgun (WGS) entry which is preliminary data.</text>
</comment>
<dbReference type="OrthoDB" id="710748at2759"/>
<dbReference type="EMBL" id="SPHZ02000009">
    <property type="protein sequence ID" value="KAF0899119.1"/>
    <property type="molecule type" value="Genomic_DNA"/>
</dbReference>
<keyword evidence="2" id="KW-1133">Transmembrane helix</keyword>
<evidence type="ECO:0000256" key="1">
    <source>
        <dbReference type="SAM" id="MobiDB-lite"/>
    </source>
</evidence>
<reference evidence="3 4" key="1">
    <citation type="submission" date="2019-11" db="EMBL/GenBank/DDBJ databases">
        <title>Whole genome sequence of Oryza granulata.</title>
        <authorList>
            <person name="Li W."/>
        </authorList>
    </citation>
    <scope>NUCLEOTIDE SEQUENCE [LARGE SCALE GENOMIC DNA]</scope>
    <source>
        <strain evidence="4">cv. Menghai</strain>
        <tissue evidence="3">Leaf</tissue>
    </source>
</reference>
<keyword evidence="4" id="KW-1185">Reference proteome</keyword>
<dbReference type="AlphaFoldDB" id="A0A6G1CG07"/>